<sequence length="398" mass="43263">MADITRRLGWRHLRGAPTAHVRHHRSGKLVHDGPGLSFWFRSLSAALSEVPVDDRELAMTFHARTADFQDVTVQATVTYRISDPAVAAARLDFSIDPDTGIWRGAPVEQLGTLLTETAQQHALAVLARTPLSAALVDGVTSVRERVAAGLAAEPRLPATGIEIVAVRVIALRPEPEVERALRTPAREQIQQEADRATYERRAVAVERERTIAENELASKIELARREEQLVEQHGTNARREAEESAAADKVRAEAEATRTVRLAEAEAARSVKLAEAEAARAVKLAEAEAAKQVRLADAEARRTERLTEAESSRTVRLAEAEAARAVRLARAEAEAAREVGEARAQAQSAWLRVHADVDVATLHALTGTRLAENLPHIDSVTVSPDVLTGLLAKLGARE</sequence>
<evidence type="ECO:0000313" key="3">
    <source>
        <dbReference type="Proteomes" id="UP000646776"/>
    </source>
</evidence>
<dbReference type="SUPFAM" id="SSF117892">
    <property type="entry name" value="Band 7/SPFH domain"/>
    <property type="match status" value="1"/>
</dbReference>
<dbReference type="Proteomes" id="UP000646776">
    <property type="component" value="Unassembled WGS sequence"/>
</dbReference>
<organism evidence="2 3">
    <name type="scientific">Streptomyces phaeofaciens</name>
    <dbReference type="NCBI Taxonomy" id="68254"/>
    <lineage>
        <taxon>Bacteria</taxon>
        <taxon>Bacillati</taxon>
        <taxon>Actinomycetota</taxon>
        <taxon>Actinomycetes</taxon>
        <taxon>Kitasatosporales</taxon>
        <taxon>Streptomycetaceae</taxon>
        <taxon>Streptomyces</taxon>
    </lineage>
</organism>
<feature type="domain" description="Band 7" evidence="1">
    <location>
        <begin position="26"/>
        <end position="197"/>
    </location>
</feature>
<name>A0A918HJT1_9ACTN</name>
<dbReference type="EMBL" id="BMSA01000020">
    <property type="protein sequence ID" value="GGT73098.1"/>
    <property type="molecule type" value="Genomic_DNA"/>
</dbReference>
<keyword evidence="3" id="KW-1185">Reference proteome</keyword>
<reference evidence="2" key="1">
    <citation type="journal article" date="2014" name="Int. J. Syst. Evol. Microbiol.">
        <title>Complete genome sequence of Corynebacterium casei LMG S-19264T (=DSM 44701T), isolated from a smear-ripened cheese.</title>
        <authorList>
            <consortium name="US DOE Joint Genome Institute (JGI-PGF)"/>
            <person name="Walter F."/>
            <person name="Albersmeier A."/>
            <person name="Kalinowski J."/>
            <person name="Ruckert C."/>
        </authorList>
    </citation>
    <scope>NUCLEOTIDE SEQUENCE</scope>
    <source>
        <strain evidence="2">JCM 4125</strain>
    </source>
</reference>
<gene>
    <name evidence="2" type="ORF">GCM10010226_58810</name>
</gene>
<evidence type="ECO:0000259" key="1">
    <source>
        <dbReference type="Pfam" id="PF01145"/>
    </source>
</evidence>
<reference evidence="2" key="2">
    <citation type="submission" date="2020-09" db="EMBL/GenBank/DDBJ databases">
        <authorList>
            <person name="Sun Q."/>
            <person name="Ohkuma M."/>
        </authorList>
    </citation>
    <scope>NUCLEOTIDE SEQUENCE</scope>
    <source>
        <strain evidence="2">JCM 4125</strain>
    </source>
</reference>
<dbReference type="AlphaFoldDB" id="A0A918HJT1"/>
<comment type="caution">
    <text evidence="2">The sequence shown here is derived from an EMBL/GenBank/DDBJ whole genome shotgun (WGS) entry which is preliminary data.</text>
</comment>
<protein>
    <recommendedName>
        <fullName evidence="1">Band 7 domain-containing protein</fullName>
    </recommendedName>
</protein>
<dbReference type="Gene3D" id="3.30.479.30">
    <property type="entry name" value="Band 7 domain"/>
    <property type="match status" value="1"/>
</dbReference>
<proteinExistence type="predicted"/>
<dbReference type="InterPro" id="IPR036013">
    <property type="entry name" value="Band_7/SPFH_dom_sf"/>
</dbReference>
<dbReference type="InterPro" id="IPR001107">
    <property type="entry name" value="Band_7"/>
</dbReference>
<evidence type="ECO:0000313" key="2">
    <source>
        <dbReference type="EMBL" id="GGT73098.1"/>
    </source>
</evidence>
<accession>A0A918HJT1</accession>
<dbReference type="Pfam" id="PF01145">
    <property type="entry name" value="Band_7"/>
    <property type="match status" value="1"/>
</dbReference>
<dbReference type="RefSeq" id="WP_189714555.1">
    <property type="nucleotide sequence ID" value="NZ_BMSA01000020.1"/>
</dbReference>